<dbReference type="EMBL" id="BPLR01021202">
    <property type="protein sequence ID" value="GIX87099.1"/>
    <property type="molecule type" value="Genomic_DNA"/>
</dbReference>
<reference evidence="1 2" key="1">
    <citation type="submission" date="2021-06" db="EMBL/GenBank/DDBJ databases">
        <title>Caerostris extrusa draft genome.</title>
        <authorList>
            <person name="Kono N."/>
            <person name="Arakawa K."/>
        </authorList>
    </citation>
    <scope>NUCLEOTIDE SEQUENCE [LARGE SCALE GENOMIC DNA]</scope>
</reference>
<proteinExistence type="predicted"/>
<evidence type="ECO:0000313" key="2">
    <source>
        <dbReference type="Proteomes" id="UP001054945"/>
    </source>
</evidence>
<comment type="caution">
    <text evidence="1">The sequence shown here is derived from an EMBL/GenBank/DDBJ whole genome shotgun (WGS) entry which is preliminary data.</text>
</comment>
<evidence type="ECO:0000313" key="1">
    <source>
        <dbReference type="EMBL" id="GIX87099.1"/>
    </source>
</evidence>
<dbReference type="Proteomes" id="UP001054945">
    <property type="component" value="Unassembled WGS sequence"/>
</dbReference>
<name>A0AAV4NQQ6_CAEEX</name>
<keyword evidence="2" id="KW-1185">Reference proteome</keyword>
<protein>
    <submittedName>
        <fullName evidence="1">Uncharacterized protein</fullName>
    </submittedName>
</protein>
<organism evidence="1 2">
    <name type="scientific">Caerostris extrusa</name>
    <name type="common">Bark spider</name>
    <name type="synonym">Caerostris bankana</name>
    <dbReference type="NCBI Taxonomy" id="172846"/>
    <lineage>
        <taxon>Eukaryota</taxon>
        <taxon>Metazoa</taxon>
        <taxon>Ecdysozoa</taxon>
        <taxon>Arthropoda</taxon>
        <taxon>Chelicerata</taxon>
        <taxon>Arachnida</taxon>
        <taxon>Araneae</taxon>
        <taxon>Araneomorphae</taxon>
        <taxon>Entelegynae</taxon>
        <taxon>Araneoidea</taxon>
        <taxon>Araneidae</taxon>
        <taxon>Caerostris</taxon>
    </lineage>
</organism>
<gene>
    <name evidence="1" type="ORF">CEXT_329071</name>
</gene>
<accession>A0AAV4NQQ6</accession>
<feature type="non-terminal residue" evidence="1">
    <location>
        <position position="15"/>
    </location>
</feature>
<sequence length="15" mass="1726">MGRKVGSGFHPRQLR</sequence>